<evidence type="ECO:0000313" key="7">
    <source>
        <dbReference type="Proteomes" id="UP001222932"/>
    </source>
</evidence>
<evidence type="ECO:0000259" key="5">
    <source>
        <dbReference type="PROSITE" id="PS51746"/>
    </source>
</evidence>
<dbReference type="InterPro" id="IPR000222">
    <property type="entry name" value="PP2C_BS"/>
</dbReference>
<dbReference type="AlphaFoldDB" id="A0AAD3YCX7"/>
<dbReference type="GO" id="GO:0004722">
    <property type="term" value="F:protein serine/threonine phosphatase activity"/>
    <property type="evidence" value="ECO:0007669"/>
    <property type="project" value="InterPro"/>
</dbReference>
<keyword evidence="1" id="KW-0479">Metal-binding</keyword>
<sequence>MFSHLRAGPSRLASLARTSRQPSQQVLWLRAVHDTIRGATTDGTPYKVSLKSPKVVGVETSRGERAYLEDTTSVCAINVDRRELLESLPRFTQWRGGSEPGTEEVTFIGIFDGHGGTAVSHFLRDNLASYVESVTVDDIPAVVDATKALGGYFRRWKGGVLNRWTKWATSGTPAVKGTDRLTLDERLTIAYLKADYKIQTEVKDGARHSGSTASVVLIQSLDEPSQPHFASKKLHLTIAQVGDTRVLLCDTSLGEVWALTEKHHAEARVEADRLRRMGTDRLISDSFGETRWMGAIENTRVFGDFEWKSSGVTVEPEVTHRAINGSDFAYLIFVTDGLTSLLSDQEIVDLARNSADPTRASKTIVNFGEDLGAQDNCTCIVVPLAGWGNVGGEDTTEGRREYRRSQAARLNTRMQRM</sequence>
<reference evidence="6" key="1">
    <citation type="journal article" date="2023" name="BMC Genomics">
        <title>Chromosome-level genome assemblies of Cutaneotrichosporon spp. (Trichosporonales, Basidiomycota) reveal imbalanced evolution between nucleotide sequences and chromosome synteny.</title>
        <authorList>
            <person name="Kobayashi Y."/>
            <person name="Kayamori A."/>
            <person name="Aoki K."/>
            <person name="Shiwa Y."/>
            <person name="Matsutani M."/>
            <person name="Fujita N."/>
            <person name="Sugita T."/>
            <person name="Iwasaki W."/>
            <person name="Tanaka N."/>
            <person name="Takashima M."/>
        </authorList>
    </citation>
    <scope>NUCLEOTIDE SEQUENCE</scope>
    <source>
        <strain evidence="6">HIS016</strain>
    </source>
</reference>
<keyword evidence="7" id="KW-1185">Reference proteome</keyword>
<evidence type="ECO:0000256" key="4">
    <source>
        <dbReference type="RuleBase" id="RU003465"/>
    </source>
</evidence>
<dbReference type="PANTHER" id="PTHR13832:SF589">
    <property type="entry name" value="[PYRUVATE DEHYDROGENASE [ACETYL-TRANSFERRING]]-PHOSPHATASE 2, MITOCHONDRIAL"/>
    <property type="match status" value="1"/>
</dbReference>
<dbReference type="EMBL" id="BTCM01000004">
    <property type="protein sequence ID" value="GMK57324.1"/>
    <property type="molecule type" value="Genomic_DNA"/>
</dbReference>
<dbReference type="InterPro" id="IPR001932">
    <property type="entry name" value="PPM-type_phosphatase-like_dom"/>
</dbReference>
<accession>A0AAD3YCX7</accession>
<dbReference type="CDD" id="cd00143">
    <property type="entry name" value="PP2Cc"/>
    <property type="match status" value="1"/>
</dbReference>
<feature type="domain" description="PPM-type phosphatase" evidence="5">
    <location>
        <begin position="55"/>
        <end position="384"/>
    </location>
</feature>
<evidence type="ECO:0000256" key="2">
    <source>
        <dbReference type="ARBA" id="ARBA00022801"/>
    </source>
</evidence>
<keyword evidence="2 4" id="KW-0378">Hydrolase</keyword>
<dbReference type="SMART" id="SM00332">
    <property type="entry name" value="PP2Cc"/>
    <property type="match status" value="1"/>
</dbReference>
<dbReference type="PROSITE" id="PS01032">
    <property type="entry name" value="PPM_1"/>
    <property type="match status" value="1"/>
</dbReference>
<dbReference type="InterPro" id="IPR015655">
    <property type="entry name" value="PP2C"/>
</dbReference>
<dbReference type="GO" id="GO:0046872">
    <property type="term" value="F:metal ion binding"/>
    <property type="evidence" value="ECO:0007669"/>
    <property type="project" value="UniProtKB-KW"/>
</dbReference>
<comment type="similarity">
    <text evidence="4">Belongs to the PP2C family.</text>
</comment>
<dbReference type="Gene3D" id="3.60.40.10">
    <property type="entry name" value="PPM-type phosphatase domain"/>
    <property type="match status" value="1"/>
</dbReference>
<evidence type="ECO:0000256" key="1">
    <source>
        <dbReference type="ARBA" id="ARBA00022723"/>
    </source>
</evidence>
<gene>
    <name evidence="6" type="primary">PTC6</name>
    <name evidence="6" type="ORF">CspeluHIS016_0401580</name>
</gene>
<evidence type="ECO:0000313" key="6">
    <source>
        <dbReference type="EMBL" id="GMK57324.1"/>
    </source>
</evidence>
<comment type="caution">
    <text evidence="6">The sequence shown here is derived from an EMBL/GenBank/DDBJ whole genome shotgun (WGS) entry which is preliminary data.</text>
</comment>
<dbReference type="Proteomes" id="UP001222932">
    <property type="component" value="Unassembled WGS sequence"/>
</dbReference>
<keyword evidence="3 4" id="KW-0904">Protein phosphatase</keyword>
<dbReference type="PANTHER" id="PTHR13832">
    <property type="entry name" value="PROTEIN PHOSPHATASE 2C"/>
    <property type="match status" value="1"/>
</dbReference>
<dbReference type="Pfam" id="PF00481">
    <property type="entry name" value="PP2C"/>
    <property type="match status" value="1"/>
</dbReference>
<dbReference type="SUPFAM" id="SSF81606">
    <property type="entry name" value="PP2C-like"/>
    <property type="match status" value="1"/>
</dbReference>
<evidence type="ECO:0000256" key="3">
    <source>
        <dbReference type="ARBA" id="ARBA00022912"/>
    </source>
</evidence>
<proteinExistence type="inferred from homology"/>
<reference evidence="6" key="2">
    <citation type="submission" date="2023-06" db="EMBL/GenBank/DDBJ databases">
        <authorList>
            <person name="Kobayashi Y."/>
            <person name="Kayamori A."/>
            <person name="Aoki K."/>
            <person name="Shiwa Y."/>
            <person name="Fujita N."/>
            <person name="Sugita T."/>
            <person name="Iwasaki W."/>
            <person name="Tanaka N."/>
            <person name="Takashima M."/>
        </authorList>
    </citation>
    <scope>NUCLEOTIDE SEQUENCE</scope>
    <source>
        <strain evidence="6">HIS016</strain>
    </source>
</reference>
<dbReference type="InterPro" id="IPR036457">
    <property type="entry name" value="PPM-type-like_dom_sf"/>
</dbReference>
<protein>
    <recommendedName>
        <fullName evidence="5">PPM-type phosphatase domain-containing protein</fullName>
    </recommendedName>
</protein>
<dbReference type="PROSITE" id="PS51746">
    <property type="entry name" value="PPM_2"/>
    <property type="match status" value="1"/>
</dbReference>
<organism evidence="6 7">
    <name type="scientific">Cutaneotrichosporon spelunceum</name>
    <dbReference type="NCBI Taxonomy" id="1672016"/>
    <lineage>
        <taxon>Eukaryota</taxon>
        <taxon>Fungi</taxon>
        <taxon>Dikarya</taxon>
        <taxon>Basidiomycota</taxon>
        <taxon>Agaricomycotina</taxon>
        <taxon>Tremellomycetes</taxon>
        <taxon>Trichosporonales</taxon>
        <taxon>Trichosporonaceae</taxon>
        <taxon>Cutaneotrichosporon</taxon>
    </lineage>
</organism>
<name>A0AAD3YCX7_9TREE</name>